<dbReference type="PANTHER" id="PTHR22959:SF0">
    <property type="entry name" value="PARTNER OF Y14 AND MAGO"/>
    <property type="match status" value="1"/>
</dbReference>
<feature type="compositionally biased region" description="Basic and acidic residues" evidence="1">
    <location>
        <begin position="63"/>
        <end position="72"/>
    </location>
</feature>
<proteinExistence type="predicted"/>
<feature type="compositionally biased region" description="Basic and acidic residues" evidence="1">
    <location>
        <begin position="86"/>
        <end position="101"/>
    </location>
</feature>
<sequence length="101" mass="11355">MSNELLDKTPVTKSAVSYIPASVRADGSVRKERRVREGYAPRESIPRYVIPMLRSSSQSPELSNREIKKKGNDTNTGIGRGIYRNVDSKTPEFSKEDFPPL</sequence>
<evidence type="ECO:0000313" key="3">
    <source>
        <dbReference type="EMBL" id="OMH80683.1"/>
    </source>
</evidence>
<accession>A0A1R1PY70</accession>
<dbReference type="GO" id="GO:0005737">
    <property type="term" value="C:cytoplasm"/>
    <property type="evidence" value="ECO:0007669"/>
    <property type="project" value="TreeGrafter"/>
</dbReference>
<feature type="domain" description="WIBG Mago-binding" evidence="2">
    <location>
        <begin position="15"/>
        <end position="41"/>
    </location>
</feature>
<dbReference type="OrthoDB" id="21625at2759"/>
<dbReference type="Proteomes" id="UP000188320">
    <property type="component" value="Unassembled WGS sequence"/>
</dbReference>
<evidence type="ECO:0000313" key="5">
    <source>
        <dbReference type="Proteomes" id="UP000188320"/>
    </source>
</evidence>
<dbReference type="InterPro" id="IPR036348">
    <property type="entry name" value="WIBG_N_sf"/>
</dbReference>
<feature type="region of interest" description="Disordered" evidence="1">
    <location>
        <begin position="54"/>
        <end position="101"/>
    </location>
</feature>
<organism evidence="4 5">
    <name type="scientific">Zancudomyces culisetae</name>
    <name type="common">Gut fungus</name>
    <name type="synonym">Smittium culisetae</name>
    <dbReference type="NCBI Taxonomy" id="1213189"/>
    <lineage>
        <taxon>Eukaryota</taxon>
        <taxon>Fungi</taxon>
        <taxon>Fungi incertae sedis</taxon>
        <taxon>Zoopagomycota</taxon>
        <taxon>Kickxellomycotina</taxon>
        <taxon>Harpellomycetes</taxon>
        <taxon>Harpellales</taxon>
        <taxon>Legeriomycetaceae</taxon>
        <taxon>Zancudomyces</taxon>
    </lineage>
</organism>
<comment type="caution">
    <text evidence="4">The sequence shown here is derived from an EMBL/GenBank/DDBJ whole genome shotgun (WGS) entry which is preliminary data.</text>
</comment>
<dbReference type="GO" id="GO:1903259">
    <property type="term" value="P:exon-exon junction complex disassembly"/>
    <property type="evidence" value="ECO:0007669"/>
    <property type="project" value="InterPro"/>
</dbReference>
<dbReference type="EMBL" id="LSSK01001112">
    <property type="protein sequence ID" value="OMH80683.1"/>
    <property type="molecule type" value="Genomic_DNA"/>
</dbReference>
<reference evidence="5" key="1">
    <citation type="submission" date="2017-01" db="EMBL/GenBank/DDBJ databases">
        <authorList>
            <person name="Wang Y."/>
            <person name="White M."/>
            <person name="Kvist S."/>
            <person name="Moncalvo J.-M."/>
        </authorList>
    </citation>
    <scope>NUCLEOTIDE SEQUENCE [LARGE SCALE GENOMIC DNA]</scope>
    <source>
        <strain evidence="5">COL-18-3</strain>
    </source>
</reference>
<keyword evidence="5" id="KW-1185">Reference proteome</keyword>
<dbReference type="AlphaFoldDB" id="A0A1R1PY70"/>
<protein>
    <submittedName>
        <fullName evidence="4">Partner of Y14 and mago</fullName>
    </submittedName>
</protein>
<dbReference type="SUPFAM" id="SSF101931">
    <property type="entry name" value="Pym (Within the bgcn gene intron protein, WIBG), N-terminal domain"/>
    <property type="match status" value="1"/>
</dbReference>
<evidence type="ECO:0000256" key="1">
    <source>
        <dbReference type="SAM" id="MobiDB-lite"/>
    </source>
</evidence>
<dbReference type="SMART" id="SM01273">
    <property type="entry name" value="Mago-bind"/>
    <property type="match status" value="1"/>
</dbReference>
<dbReference type="EMBL" id="LSSK01000037">
    <property type="protein sequence ID" value="OMH85868.1"/>
    <property type="molecule type" value="Genomic_DNA"/>
</dbReference>
<evidence type="ECO:0000259" key="2">
    <source>
        <dbReference type="SMART" id="SM01273"/>
    </source>
</evidence>
<reference evidence="4" key="2">
    <citation type="submission" date="2017-01" db="EMBL/GenBank/DDBJ databases">
        <authorList>
            <person name="Mah S.A."/>
            <person name="Swanson W.J."/>
            <person name="Moy G.W."/>
            <person name="Vacquier V.D."/>
        </authorList>
    </citation>
    <scope>NUCLEOTIDE SEQUENCE [LARGE SCALE GENOMIC DNA]</scope>
    <source>
        <strain evidence="4">COL-18-3</strain>
    </source>
</reference>
<dbReference type="InterPro" id="IPR039333">
    <property type="entry name" value="PYM1"/>
</dbReference>
<gene>
    <name evidence="4" type="ORF">AX774_g583</name>
    <name evidence="3" type="ORF">AX774_g5869</name>
</gene>
<dbReference type="GO" id="GO:0035145">
    <property type="term" value="C:exon-exon junction complex"/>
    <property type="evidence" value="ECO:0007669"/>
    <property type="project" value="TreeGrafter"/>
</dbReference>
<name>A0A1R1PY70_ZANCU</name>
<dbReference type="GO" id="GO:0003723">
    <property type="term" value="F:RNA binding"/>
    <property type="evidence" value="ECO:0007669"/>
    <property type="project" value="TreeGrafter"/>
</dbReference>
<dbReference type="Pfam" id="PF09282">
    <property type="entry name" value="Mago-bind"/>
    <property type="match status" value="1"/>
</dbReference>
<evidence type="ECO:0000313" key="4">
    <source>
        <dbReference type="EMBL" id="OMH85868.1"/>
    </source>
</evidence>
<dbReference type="InterPro" id="IPR015362">
    <property type="entry name" value="WIBG_mago-bd"/>
</dbReference>
<dbReference type="PANTHER" id="PTHR22959">
    <property type="entry name" value="PYM PROTEIN"/>
    <property type="match status" value="1"/>
</dbReference>